<evidence type="ECO:0000256" key="2">
    <source>
        <dbReference type="ARBA" id="ARBA00022670"/>
    </source>
</evidence>
<evidence type="ECO:0000313" key="9">
    <source>
        <dbReference type="Proteomes" id="UP000649289"/>
    </source>
</evidence>
<dbReference type="EMBL" id="JACXYY010000001">
    <property type="protein sequence ID" value="MBD3913001.1"/>
    <property type="molecule type" value="Genomic_DNA"/>
</dbReference>
<dbReference type="InterPro" id="IPR038765">
    <property type="entry name" value="Papain-like_cys_pep_sf"/>
</dbReference>
<evidence type="ECO:0000256" key="3">
    <source>
        <dbReference type="ARBA" id="ARBA00022801"/>
    </source>
</evidence>
<keyword evidence="3" id="KW-0378">Hydrolase</keyword>
<comment type="similarity">
    <text evidence="1">Belongs to the peptidase C40 family.</text>
</comment>
<dbReference type="InterPro" id="IPR051202">
    <property type="entry name" value="Peptidase_C40"/>
</dbReference>
<keyword evidence="4" id="KW-0788">Thiol protease</keyword>
<evidence type="ECO:0000313" key="8">
    <source>
        <dbReference type="EMBL" id="MBD3913001.1"/>
    </source>
</evidence>
<feature type="signal peptide" evidence="6">
    <location>
        <begin position="1"/>
        <end position="32"/>
    </location>
</feature>
<feature type="region of interest" description="Disordered" evidence="5">
    <location>
        <begin position="43"/>
        <end position="73"/>
    </location>
</feature>
<evidence type="ECO:0000259" key="7">
    <source>
        <dbReference type="PROSITE" id="PS51935"/>
    </source>
</evidence>
<protein>
    <submittedName>
        <fullName evidence="8">C40 family peptidase</fullName>
    </submittedName>
</protein>
<sequence length="200" mass="21084">MPANSSRARACALALAGIGLTASTMTTLPATAATSAASSATGATLASGTSGAAPHRPTGKNKDEGKKKRERRAARRLDARVLGALGTAMRQRGDAYAYGASGPDRFDCSGLVHYSFRRAGFPVPRTSGAQADFTRRIAKKDMRPGDLMFFYGSGGVYHAAIFLRWARGHALMVHAPGSGQRVQVAAPWTSQWFGGTLRRA</sequence>
<keyword evidence="2" id="KW-0645">Protease</keyword>
<comment type="caution">
    <text evidence="8">The sequence shown here is derived from an EMBL/GenBank/DDBJ whole genome shotgun (WGS) entry which is preliminary data.</text>
</comment>
<reference evidence="8 9" key="1">
    <citation type="submission" date="2020-09" db="EMBL/GenBank/DDBJ databases">
        <title>novel species in genus Nocardioides.</title>
        <authorList>
            <person name="Zhang G."/>
        </authorList>
    </citation>
    <scope>NUCLEOTIDE SEQUENCE [LARGE SCALE GENOMIC DNA]</scope>
    <source>
        <strain evidence="8 9">19197</strain>
    </source>
</reference>
<dbReference type="RefSeq" id="WP_191197384.1">
    <property type="nucleotide sequence ID" value="NZ_BAAAPA010000002.1"/>
</dbReference>
<keyword evidence="6" id="KW-0732">Signal</keyword>
<evidence type="ECO:0000256" key="1">
    <source>
        <dbReference type="ARBA" id="ARBA00007074"/>
    </source>
</evidence>
<gene>
    <name evidence="8" type="ORF">IEZ25_00090</name>
</gene>
<evidence type="ECO:0000256" key="4">
    <source>
        <dbReference type="ARBA" id="ARBA00022807"/>
    </source>
</evidence>
<name>A0ABR8MA13_9ACTN</name>
<dbReference type="Gene3D" id="3.90.1720.10">
    <property type="entry name" value="endopeptidase domain like (from Nostoc punctiforme)"/>
    <property type="match status" value="1"/>
</dbReference>
<dbReference type="PROSITE" id="PS51935">
    <property type="entry name" value="NLPC_P60"/>
    <property type="match status" value="1"/>
</dbReference>
<dbReference type="Proteomes" id="UP000649289">
    <property type="component" value="Unassembled WGS sequence"/>
</dbReference>
<dbReference type="Pfam" id="PF00877">
    <property type="entry name" value="NLPC_P60"/>
    <property type="match status" value="1"/>
</dbReference>
<feature type="domain" description="NlpC/P60" evidence="7">
    <location>
        <begin position="78"/>
        <end position="200"/>
    </location>
</feature>
<dbReference type="SUPFAM" id="SSF54001">
    <property type="entry name" value="Cysteine proteinases"/>
    <property type="match status" value="1"/>
</dbReference>
<dbReference type="PANTHER" id="PTHR47053:SF1">
    <property type="entry name" value="MUREIN DD-ENDOPEPTIDASE MEPH-RELATED"/>
    <property type="match status" value="1"/>
</dbReference>
<dbReference type="InterPro" id="IPR000064">
    <property type="entry name" value="NLP_P60_dom"/>
</dbReference>
<evidence type="ECO:0000256" key="6">
    <source>
        <dbReference type="SAM" id="SignalP"/>
    </source>
</evidence>
<evidence type="ECO:0000256" key="5">
    <source>
        <dbReference type="SAM" id="MobiDB-lite"/>
    </source>
</evidence>
<proteinExistence type="inferred from homology"/>
<accession>A0ABR8MA13</accession>
<feature type="chain" id="PRO_5045321605" evidence="6">
    <location>
        <begin position="33"/>
        <end position="200"/>
    </location>
</feature>
<feature type="compositionally biased region" description="Low complexity" evidence="5">
    <location>
        <begin position="43"/>
        <end position="53"/>
    </location>
</feature>
<keyword evidence="9" id="KW-1185">Reference proteome</keyword>
<dbReference type="PANTHER" id="PTHR47053">
    <property type="entry name" value="MUREIN DD-ENDOPEPTIDASE MEPH-RELATED"/>
    <property type="match status" value="1"/>
</dbReference>
<organism evidence="8 9">
    <name type="scientific">Nocardioides hwasunensis</name>
    <dbReference type="NCBI Taxonomy" id="397258"/>
    <lineage>
        <taxon>Bacteria</taxon>
        <taxon>Bacillati</taxon>
        <taxon>Actinomycetota</taxon>
        <taxon>Actinomycetes</taxon>
        <taxon>Propionibacteriales</taxon>
        <taxon>Nocardioidaceae</taxon>
        <taxon>Nocardioides</taxon>
    </lineage>
</organism>